<comment type="subcellular location">
    <subcellularLocation>
        <location evidence="1">Cell membrane</location>
        <topology evidence="1">Multi-pass membrane protein</topology>
    </subcellularLocation>
</comment>
<protein>
    <recommendedName>
        <fullName evidence="9">Undecaprenyl/decaprenyl-phosphate alpha-N-acetylglucosaminyl 1-phosphate transferase</fullName>
    </recommendedName>
</protein>
<evidence type="ECO:0000256" key="5">
    <source>
        <dbReference type="ARBA" id="ARBA00022989"/>
    </source>
</evidence>
<keyword evidence="6 7" id="KW-0472">Membrane</keyword>
<feature type="transmembrane region" description="Helical" evidence="7">
    <location>
        <begin position="14"/>
        <end position="35"/>
    </location>
</feature>
<name>A0A382HGD7_9ZZZZ</name>
<evidence type="ECO:0000256" key="1">
    <source>
        <dbReference type="ARBA" id="ARBA00004651"/>
    </source>
</evidence>
<accession>A0A382HGD7</accession>
<dbReference type="GO" id="GO:0071555">
    <property type="term" value="P:cell wall organization"/>
    <property type="evidence" value="ECO:0007669"/>
    <property type="project" value="TreeGrafter"/>
</dbReference>
<organism evidence="8">
    <name type="scientific">marine metagenome</name>
    <dbReference type="NCBI Taxonomy" id="408172"/>
    <lineage>
        <taxon>unclassified sequences</taxon>
        <taxon>metagenomes</taxon>
        <taxon>ecological metagenomes</taxon>
    </lineage>
</organism>
<feature type="transmembrane region" description="Helical" evidence="7">
    <location>
        <begin position="249"/>
        <end position="270"/>
    </location>
</feature>
<feature type="transmembrane region" description="Helical" evidence="7">
    <location>
        <begin position="302"/>
        <end position="323"/>
    </location>
</feature>
<dbReference type="EMBL" id="UINC01061107">
    <property type="protein sequence ID" value="SVB86326.1"/>
    <property type="molecule type" value="Genomic_DNA"/>
</dbReference>
<dbReference type="PANTHER" id="PTHR22926">
    <property type="entry name" value="PHOSPHO-N-ACETYLMURAMOYL-PENTAPEPTIDE-TRANSFERASE"/>
    <property type="match status" value="1"/>
</dbReference>
<feature type="transmembrane region" description="Helical" evidence="7">
    <location>
        <begin position="226"/>
        <end position="243"/>
    </location>
</feature>
<reference evidence="8" key="1">
    <citation type="submission" date="2018-05" db="EMBL/GenBank/DDBJ databases">
        <authorList>
            <person name="Lanie J.A."/>
            <person name="Ng W.-L."/>
            <person name="Kazmierczak K.M."/>
            <person name="Andrzejewski T.M."/>
            <person name="Davidsen T.M."/>
            <person name="Wayne K.J."/>
            <person name="Tettelin H."/>
            <person name="Glass J.I."/>
            <person name="Rusch D."/>
            <person name="Podicherti R."/>
            <person name="Tsui H.-C.T."/>
            <person name="Winkler M.E."/>
        </authorList>
    </citation>
    <scope>NUCLEOTIDE SEQUENCE</scope>
</reference>
<proteinExistence type="predicted"/>
<feature type="transmembrane region" description="Helical" evidence="7">
    <location>
        <begin position="195"/>
        <end position="214"/>
    </location>
</feature>
<dbReference type="PANTHER" id="PTHR22926:SF3">
    <property type="entry name" value="UNDECAPRENYL-PHOSPHATE ALPHA-N-ACETYLGLUCOSAMINYL 1-PHOSPHATE TRANSFERASE"/>
    <property type="match status" value="1"/>
</dbReference>
<keyword evidence="5 7" id="KW-1133">Transmembrane helix</keyword>
<dbReference type="GO" id="GO:0009103">
    <property type="term" value="P:lipopolysaccharide biosynthetic process"/>
    <property type="evidence" value="ECO:0007669"/>
    <property type="project" value="TreeGrafter"/>
</dbReference>
<evidence type="ECO:0000256" key="4">
    <source>
        <dbReference type="ARBA" id="ARBA00022692"/>
    </source>
</evidence>
<dbReference type="GO" id="GO:0016780">
    <property type="term" value="F:phosphotransferase activity, for other substituted phosphate groups"/>
    <property type="evidence" value="ECO:0007669"/>
    <property type="project" value="InterPro"/>
</dbReference>
<feature type="transmembrane region" description="Helical" evidence="7">
    <location>
        <begin position="170"/>
        <end position="189"/>
    </location>
</feature>
<dbReference type="InterPro" id="IPR000715">
    <property type="entry name" value="Glycosyl_transferase_4"/>
</dbReference>
<evidence type="ECO:0000256" key="3">
    <source>
        <dbReference type="ARBA" id="ARBA00022679"/>
    </source>
</evidence>
<gene>
    <name evidence="8" type="ORF">METZ01_LOCUS239180</name>
</gene>
<feature type="transmembrane region" description="Helical" evidence="7">
    <location>
        <begin position="88"/>
        <end position="105"/>
    </location>
</feature>
<dbReference type="CDD" id="cd06853">
    <property type="entry name" value="GT_WecA_like"/>
    <property type="match status" value="1"/>
</dbReference>
<dbReference type="GO" id="GO:0044038">
    <property type="term" value="P:cell wall macromolecule biosynthetic process"/>
    <property type="evidence" value="ECO:0007669"/>
    <property type="project" value="TreeGrafter"/>
</dbReference>
<dbReference type="AlphaFoldDB" id="A0A382HGD7"/>
<dbReference type="GO" id="GO:0005886">
    <property type="term" value="C:plasma membrane"/>
    <property type="evidence" value="ECO:0007669"/>
    <property type="project" value="UniProtKB-SubCell"/>
</dbReference>
<evidence type="ECO:0000313" key="8">
    <source>
        <dbReference type="EMBL" id="SVB86326.1"/>
    </source>
</evidence>
<keyword evidence="2" id="KW-1003">Cell membrane</keyword>
<evidence type="ECO:0000256" key="6">
    <source>
        <dbReference type="ARBA" id="ARBA00023136"/>
    </source>
</evidence>
<dbReference type="Pfam" id="PF00953">
    <property type="entry name" value="Glycos_transf_4"/>
    <property type="match status" value="1"/>
</dbReference>
<feature type="transmembrane region" description="Helical" evidence="7">
    <location>
        <begin position="329"/>
        <end position="348"/>
    </location>
</feature>
<sequence length="365" mass="41245">MTIESPSIPDATYFWGYGISLVAAFALTFILIIVFRKLKILAHPLNKLMISMGKPVIPFGGIPVILSFLSVLWFFYFIEWINPENLRLFQKITLGVGMMTALGIYDDIFHCSPRVKLLCQIIIAIILFMAGFQIDRIGDVLELGHFSILLTVFWIVGITNSINLVDGMDGLASGLILLSCITLSFVYLERGMIEASFLAVILTGSVFGFFILNFPPAKIILGDTGSLPLGLLISLITLLPLSQKFTDEIYYLIPVITLLIPILDTTFAFFRRLLKGISPFSKDAKHFHHRLEKLGFSPLKTIAILFAICSYFNLTALLTAHNINLIPRFIPIYFLFIISNIIFFLYLLKKLEKKKQEKYHGNLFE</sequence>
<evidence type="ECO:0000256" key="7">
    <source>
        <dbReference type="SAM" id="Phobius"/>
    </source>
</evidence>
<feature type="transmembrane region" description="Helical" evidence="7">
    <location>
        <begin position="117"/>
        <end position="134"/>
    </location>
</feature>
<keyword evidence="4 7" id="KW-0812">Transmembrane</keyword>
<evidence type="ECO:0008006" key="9">
    <source>
        <dbReference type="Google" id="ProtNLM"/>
    </source>
</evidence>
<evidence type="ECO:0000256" key="2">
    <source>
        <dbReference type="ARBA" id="ARBA00022475"/>
    </source>
</evidence>
<keyword evidence="3" id="KW-0808">Transferase</keyword>
<feature type="transmembrane region" description="Helical" evidence="7">
    <location>
        <begin position="56"/>
        <end position="76"/>
    </location>
</feature>
<feature type="transmembrane region" description="Helical" evidence="7">
    <location>
        <begin position="140"/>
        <end position="158"/>
    </location>
</feature>